<accession>A0A1S8A7N7</accession>
<dbReference type="Proteomes" id="UP000054516">
    <property type="component" value="Unassembled WGS sequence"/>
</dbReference>
<dbReference type="InterPro" id="IPR029063">
    <property type="entry name" value="SAM-dependent_MTases_sf"/>
</dbReference>
<organism evidence="1">
    <name type="scientific">Rosellinia necatrix</name>
    <name type="common">White root-rot fungus</name>
    <dbReference type="NCBI Taxonomy" id="77044"/>
    <lineage>
        <taxon>Eukaryota</taxon>
        <taxon>Fungi</taxon>
        <taxon>Dikarya</taxon>
        <taxon>Ascomycota</taxon>
        <taxon>Pezizomycotina</taxon>
        <taxon>Sordariomycetes</taxon>
        <taxon>Xylariomycetidae</taxon>
        <taxon>Xylariales</taxon>
        <taxon>Xylariaceae</taxon>
        <taxon>Rosellinia</taxon>
    </lineage>
</organism>
<dbReference type="EMBL" id="DF977465">
    <property type="protein sequence ID" value="GAW26061.1"/>
    <property type="molecule type" value="Genomic_DNA"/>
</dbReference>
<dbReference type="Gene3D" id="3.40.50.150">
    <property type="entry name" value="Vaccinia Virus protein VP39"/>
    <property type="match status" value="1"/>
</dbReference>
<gene>
    <name evidence="1" type="ORF">SAMD00023353_2000960</name>
</gene>
<protein>
    <submittedName>
        <fullName evidence="1">Putative o-protein</fullName>
    </submittedName>
</protein>
<sequence length="211" mass="23883">MYWCTYIQIVRLLRPLCALGVTKEIGQEEYAPTPVTKNLVSRAIIGGYQFMFTAATRSLANLPFYLKKTDFKNVSGFPGPFQDAHNTEDSMFPWLIKDPLMMGHFNAFMSGQRANRKQWFDFFDIDDILLSGASTEPDAALLIDIGGGEGHDIAEFHQRHPNAPGRLILQDLPPVIDSIQEPTPKVERQKHNFFEEQPVKGMQHRQSSNTG</sequence>
<name>A0A1S8A7N7_ROSNE</name>
<dbReference type="GO" id="GO:0008168">
    <property type="term" value="F:methyltransferase activity"/>
    <property type="evidence" value="ECO:0007669"/>
    <property type="project" value="InterPro"/>
</dbReference>
<dbReference type="OMA" id="AHNTEDS"/>
<dbReference type="PROSITE" id="PS51683">
    <property type="entry name" value="SAM_OMT_II"/>
    <property type="match status" value="1"/>
</dbReference>
<dbReference type="OrthoDB" id="3340390at2759"/>
<evidence type="ECO:0000313" key="2">
    <source>
        <dbReference type="Proteomes" id="UP000054516"/>
    </source>
</evidence>
<reference evidence="1" key="1">
    <citation type="submission" date="2016-03" db="EMBL/GenBank/DDBJ databases">
        <title>Draft genome sequence of Rosellinia necatrix.</title>
        <authorList>
            <person name="Kanematsu S."/>
        </authorList>
    </citation>
    <scope>NUCLEOTIDE SEQUENCE [LARGE SCALE GENOMIC DNA]</scope>
    <source>
        <strain evidence="1">W97</strain>
    </source>
</reference>
<dbReference type="SUPFAM" id="SSF53335">
    <property type="entry name" value="S-adenosyl-L-methionine-dependent methyltransferases"/>
    <property type="match status" value="1"/>
</dbReference>
<dbReference type="PANTHER" id="PTHR43712">
    <property type="entry name" value="PUTATIVE (AFU_ORTHOLOGUE AFUA_4G14580)-RELATED"/>
    <property type="match status" value="1"/>
</dbReference>
<dbReference type="InterPro" id="IPR016461">
    <property type="entry name" value="COMT-like"/>
</dbReference>
<dbReference type="AlphaFoldDB" id="A0A1S8A7N7"/>
<proteinExistence type="predicted"/>
<evidence type="ECO:0000313" key="1">
    <source>
        <dbReference type="EMBL" id="GAW26061.1"/>
    </source>
</evidence>
<dbReference type="PANTHER" id="PTHR43712:SF2">
    <property type="entry name" value="O-METHYLTRANSFERASE CICE"/>
    <property type="match status" value="1"/>
</dbReference>
<keyword evidence="2" id="KW-1185">Reference proteome</keyword>